<dbReference type="GO" id="GO:0016787">
    <property type="term" value="F:hydrolase activity"/>
    <property type="evidence" value="ECO:0007669"/>
    <property type="project" value="UniProtKB-KW"/>
</dbReference>
<dbReference type="Gene3D" id="3.40.50.1820">
    <property type="entry name" value="alpha/beta hydrolase"/>
    <property type="match status" value="1"/>
</dbReference>
<dbReference type="InterPro" id="IPR022742">
    <property type="entry name" value="Hydrolase_4"/>
</dbReference>
<keyword evidence="3" id="KW-1185">Reference proteome</keyword>
<dbReference type="PANTHER" id="PTHR12277:SF81">
    <property type="entry name" value="PROTEIN ABHD13"/>
    <property type="match status" value="1"/>
</dbReference>
<dbReference type="AlphaFoldDB" id="A0A923I156"/>
<dbReference type="EMBL" id="JACOGG010000003">
    <property type="protein sequence ID" value="MBC3934465.1"/>
    <property type="molecule type" value="Genomic_DNA"/>
</dbReference>
<sequence length="293" mass="31468">MKTRVSASIPITLIATMALTVSGCMHIEVGDKQFLRPDSATGYQSSARVTLADLQKVNSAVSINEISITSTGQTKLEGLSFQLPGSQVSVLYFGGNLSHVDNSIPYALANLGRCNINLTTVDYRGYGRTAGVPDTPTLQQDALAVYDAVRAKTSGKLVVHGHSLGSFIAGYIAQQRQPDGIILETTASTVEEVVAASTPWYALPFVRFSFQPGILSVDNVKAMSSYTGPALVITAEKDVQTPAALGKKVFDAIPSKNKKHLFIKDAGHSGLLRREDVQQAYCEYIRDVARQAD</sequence>
<dbReference type="RefSeq" id="WP_186880084.1">
    <property type="nucleotide sequence ID" value="NZ_JACOGG010000003.1"/>
</dbReference>
<organism evidence="2 3">
    <name type="scientific">Undibacterium rugosum</name>
    <dbReference type="NCBI Taxonomy" id="2762291"/>
    <lineage>
        <taxon>Bacteria</taxon>
        <taxon>Pseudomonadati</taxon>
        <taxon>Pseudomonadota</taxon>
        <taxon>Betaproteobacteria</taxon>
        <taxon>Burkholderiales</taxon>
        <taxon>Oxalobacteraceae</taxon>
        <taxon>Undibacterium</taxon>
    </lineage>
</organism>
<accession>A0A923I156</accession>
<gene>
    <name evidence="2" type="ORF">H8K47_03755</name>
</gene>
<evidence type="ECO:0000313" key="3">
    <source>
        <dbReference type="Proteomes" id="UP000612361"/>
    </source>
</evidence>
<protein>
    <submittedName>
        <fullName evidence="2">Alpha/beta fold hydrolase</fullName>
    </submittedName>
</protein>
<reference evidence="2" key="1">
    <citation type="submission" date="2020-08" db="EMBL/GenBank/DDBJ databases">
        <title>Novel species isolated from subtropical streams in China.</title>
        <authorList>
            <person name="Lu H."/>
        </authorList>
    </citation>
    <scope>NUCLEOTIDE SEQUENCE</scope>
    <source>
        <strain evidence="2">CY7W</strain>
    </source>
</reference>
<feature type="domain" description="Serine aminopeptidase S33" evidence="1">
    <location>
        <begin position="107"/>
        <end position="197"/>
    </location>
</feature>
<name>A0A923I156_9BURK</name>
<evidence type="ECO:0000259" key="1">
    <source>
        <dbReference type="Pfam" id="PF12146"/>
    </source>
</evidence>
<keyword evidence="2" id="KW-0378">Hydrolase</keyword>
<dbReference type="InterPro" id="IPR029058">
    <property type="entry name" value="AB_hydrolase_fold"/>
</dbReference>
<dbReference type="Pfam" id="PF12146">
    <property type="entry name" value="Hydrolase_4"/>
    <property type="match status" value="1"/>
</dbReference>
<dbReference type="PROSITE" id="PS51257">
    <property type="entry name" value="PROKAR_LIPOPROTEIN"/>
    <property type="match status" value="1"/>
</dbReference>
<proteinExistence type="predicted"/>
<evidence type="ECO:0000313" key="2">
    <source>
        <dbReference type="EMBL" id="MBC3934465.1"/>
    </source>
</evidence>
<dbReference type="SUPFAM" id="SSF53474">
    <property type="entry name" value="alpha/beta-Hydrolases"/>
    <property type="match status" value="1"/>
</dbReference>
<dbReference type="PANTHER" id="PTHR12277">
    <property type="entry name" value="ALPHA/BETA HYDROLASE DOMAIN-CONTAINING PROTEIN"/>
    <property type="match status" value="1"/>
</dbReference>
<comment type="caution">
    <text evidence="2">The sequence shown here is derived from an EMBL/GenBank/DDBJ whole genome shotgun (WGS) entry which is preliminary data.</text>
</comment>
<dbReference type="Proteomes" id="UP000612361">
    <property type="component" value="Unassembled WGS sequence"/>
</dbReference>